<organism evidence="2 3">
    <name type="scientific">Pyrobaculum ferrireducens</name>
    <dbReference type="NCBI Taxonomy" id="1104324"/>
    <lineage>
        <taxon>Archaea</taxon>
        <taxon>Thermoproteota</taxon>
        <taxon>Thermoprotei</taxon>
        <taxon>Thermoproteales</taxon>
        <taxon>Thermoproteaceae</taxon>
        <taxon>Pyrobaculum</taxon>
    </lineage>
</organism>
<dbReference type="GO" id="GO:0006487">
    <property type="term" value="P:protein N-linked glycosylation"/>
    <property type="evidence" value="ECO:0007669"/>
    <property type="project" value="TreeGrafter"/>
</dbReference>
<dbReference type="RefSeq" id="WP_014289181.1">
    <property type="nucleotide sequence ID" value="NC_016645.1"/>
</dbReference>
<dbReference type="SUPFAM" id="SSF53756">
    <property type="entry name" value="UDP-Glycosyltransferase/glycogen phosphorylase"/>
    <property type="match status" value="1"/>
</dbReference>
<evidence type="ECO:0000259" key="1">
    <source>
        <dbReference type="Pfam" id="PF00534"/>
    </source>
</evidence>
<dbReference type="InterPro" id="IPR001296">
    <property type="entry name" value="Glyco_trans_1"/>
</dbReference>
<sequence>MYAVVGHHFWDRPGGGELVMASIAAGLEGDGYTPILTSLTKFDKGKYVEWFGIDLRRYPDVSLNLKMKALGLYMRLLVWIPIKKAIEKYRPAFAVIDMPTYKPIERKIAIFEYIHFPLDLTFNPRYRDLGFYYTQDPYTAERYGRFPMSIYAKVFEKLYRIYARENPFRSAQKVLTNSRWTADLVRRAFGEEPTVLNPPLSPTIKLEENPPGYEERERAVAMLGRYSQEKRYHWVVEKIAPRLAREAPDAKVVIMGDASTPTSRRYYEQLLSLIRKMDLNNVVLLRSPSRRTIEQTLARSVAFLHATINEHWGIAVAEAMAYGTPPIVHRSGGAWTDLAQEGKSGLGYVGEDEAVDEIAELLSNRKKWTYYSQKALERARDLTFQNFVKRVQEIW</sequence>
<dbReference type="AlphaFoldDB" id="G7VHZ6"/>
<evidence type="ECO:0000313" key="3">
    <source>
        <dbReference type="Proteomes" id="UP000005867"/>
    </source>
</evidence>
<protein>
    <submittedName>
        <fullName evidence="2">Glycosyltransferase (Type 1)</fullName>
    </submittedName>
</protein>
<evidence type="ECO:0000313" key="2">
    <source>
        <dbReference type="EMBL" id="AET33356.1"/>
    </source>
</evidence>
<dbReference type="KEGG" id="pyr:P186_1954"/>
<dbReference type="EMBL" id="CP003098">
    <property type="protein sequence ID" value="AET33356.1"/>
    <property type="molecule type" value="Genomic_DNA"/>
</dbReference>
<keyword evidence="2" id="KW-0808">Transferase</keyword>
<feature type="domain" description="Glycosyl transferase family 1" evidence="1">
    <location>
        <begin position="212"/>
        <end position="375"/>
    </location>
</feature>
<dbReference type="GeneID" id="11596447"/>
<reference evidence="2 3" key="1">
    <citation type="journal article" date="2012" name="J. Bacteriol.">
        <title>Complete genome sequence of strain 1860, a crenarchaeon of the genus pyrobaculum able to grow with various electron acceptors.</title>
        <authorList>
            <person name="Mardanov A.V."/>
            <person name="Gumerov V.M."/>
            <person name="Slobodkina G.B."/>
            <person name="Beletsky A.V."/>
            <person name="Bonch-Osmolovskaya E.A."/>
            <person name="Ravin N.V."/>
            <person name="Skryabin K.G."/>
        </authorList>
    </citation>
    <scope>NUCLEOTIDE SEQUENCE [LARGE SCALE GENOMIC DNA]</scope>
    <source>
        <strain evidence="2 3">1860</strain>
    </source>
</reference>
<dbReference type="PANTHER" id="PTHR45919">
    <property type="entry name" value="GDP-MAN:MAN(3)GLCNAC(2)-PP-DOL ALPHA-1,2-MANNOSYLTRANSFERASE"/>
    <property type="match status" value="1"/>
</dbReference>
<gene>
    <name evidence="2" type="ORF">P186_1954</name>
</gene>
<dbReference type="InterPro" id="IPR038013">
    <property type="entry name" value="ALG11"/>
</dbReference>
<dbReference type="GO" id="GO:0016020">
    <property type="term" value="C:membrane"/>
    <property type="evidence" value="ECO:0007669"/>
    <property type="project" value="TreeGrafter"/>
</dbReference>
<dbReference type="BioCyc" id="PSP1104324:GJSN-1912-MONOMER"/>
<accession>G7VHZ6</accession>
<dbReference type="eggNOG" id="arCOG04796">
    <property type="taxonomic scope" value="Archaea"/>
</dbReference>
<dbReference type="HOGENOM" id="CLU_017896_3_0_2"/>
<dbReference type="Pfam" id="PF00534">
    <property type="entry name" value="Glycos_transf_1"/>
    <property type="match status" value="1"/>
</dbReference>
<proteinExistence type="predicted"/>
<dbReference type="Proteomes" id="UP000005867">
    <property type="component" value="Chromosome"/>
</dbReference>
<dbReference type="Gene3D" id="3.40.50.2000">
    <property type="entry name" value="Glycogen Phosphorylase B"/>
    <property type="match status" value="1"/>
</dbReference>
<dbReference type="OrthoDB" id="132546at2157"/>
<dbReference type="CDD" id="cd03801">
    <property type="entry name" value="GT4_PimA-like"/>
    <property type="match status" value="1"/>
</dbReference>
<keyword evidence="3" id="KW-1185">Reference proteome</keyword>
<name>G7VHZ6_9CREN</name>
<dbReference type="STRING" id="1104324.P186_1954"/>
<dbReference type="PANTHER" id="PTHR45919:SF1">
    <property type="entry name" value="GDP-MAN:MAN(3)GLCNAC(2)-PP-DOL ALPHA-1,2-MANNOSYLTRANSFERASE"/>
    <property type="match status" value="1"/>
</dbReference>
<dbReference type="GO" id="GO:0004377">
    <property type="term" value="F:GDP-Man:Man(3)GlcNAc(2)-PP-Dol alpha-1,2-mannosyltransferase activity"/>
    <property type="evidence" value="ECO:0007669"/>
    <property type="project" value="InterPro"/>
</dbReference>